<evidence type="ECO:0000259" key="3">
    <source>
        <dbReference type="Pfam" id="PF00483"/>
    </source>
</evidence>
<dbReference type="InterPro" id="IPR050486">
    <property type="entry name" value="Mannose-1P_guanyltransferase"/>
</dbReference>
<evidence type="ECO:0000259" key="4">
    <source>
        <dbReference type="Pfam" id="PF25084"/>
    </source>
</evidence>
<dbReference type="Pfam" id="PF00483">
    <property type="entry name" value="NTP_transferase"/>
    <property type="match status" value="1"/>
</dbReference>
<dbReference type="SUPFAM" id="SSF53448">
    <property type="entry name" value="Nucleotide-diphospho-sugar transferases"/>
    <property type="match status" value="1"/>
</dbReference>
<dbReference type="Gene3D" id="2.160.10.10">
    <property type="entry name" value="Hexapeptide repeat proteins"/>
    <property type="match status" value="1"/>
</dbReference>
<dbReference type="AlphaFoldDB" id="A0A0F9JCL4"/>
<reference evidence="5" key="1">
    <citation type="journal article" date="2015" name="Nature">
        <title>Complex archaea that bridge the gap between prokaryotes and eukaryotes.</title>
        <authorList>
            <person name="Spang A."/>
            <person name="Saw J.H."/>
            <person name="Jorgensen S.L."/>
            <person name="Zaremba-Niedzwiedzka K."/>
            <person name="Martijn J."/>
            <person name="Lind A.E."/>
            <person name="van Eijk R."/>
            <person name="Schleper C."/>
            <person name="Guy L."/>
            <person name="Ettema T.J."/>
        </authorList>
    </citation>
    <scope>NUCLEOTIDE SEQUENCE</scope>
</reference>
<name>A0A0F9JCL4_9ZZZZ</name>
<dbReference type="InterPro" id="IPR056764">
    <property type="entry name" value="LbH_EIF2B3/5"/>
</dbReference>
<accession>A0A0F9JCL4</accession>
<dbReference type="EMBL" id="LAZR01010377">
    <property type="protein sequence ID" value="KKM67283.1"/>
    <property type="molecule type" value="Genomic_DNA"/>
</dbReference>
<proteinExistence type="predicted"/>
<evidence type="ECO:0000256" key="2">
    <source>
        <dbReference type="ARBA" id="ARBA00022490"/>
    </source>
</evidence>
<evidence type="ECO:0000256" key="1">
    <source>
        <dbReference type="ARBA" id="ARBA00004514"/>
    </source>
</evidence>
<feature type="domain" description="EIF2B subunit epsilon/gamma LbH" evidence="4">
    <location>
        <begin position="280"/>
        <end position="370"/>
    </location>
</feature>
<dbReference type="CDD" id="cd04181">
    <property type="entry name" value="NTP_transferase"/>
    <property type="match status" value="1"/>
</dbReference>
<dbReference type="InterPro" id="IPR029044">
    <property type="entry name" value="Nucleotide-diphossugar_trans"/>
</dbReference>
<evidence type="ECO:0000313" key="5">
    <source>
        <dbReference type="EMBL" id="KKM67283.1"/>
    </source>
</evidence>
<sequence length="382" mass="43327">MREWSAIILAGGKGKRLMPLTSLIPKPLVKVTNVPMVDYAIAHLVYADIKHIILALAHGGKELRDYIKKTWTPDKLGDVELECEIQDSKGTADAYRLLTDYVDSDNIVVSMADIVTNLPMKRFMEFHSEKAGLSTISMKPVESHTSQYGVVLLDKNRKIYLFLEKPAPMELYLSSMAQREDLFLHTNIINTGIYCFDKEIGNILHETGLMDFGGEVFPYLLENKYDLFGFVKDYYWMDAGNSTSYLWLNWDLLRKYVWPILPNGVDYDSIFVMGIIYSGQNIIIEKPTCFGEFVQLQNRAKIRELTSIGNHVTIGEDTIIEKSVIWDYVKIGAGCIVKESIVCNNCEIGENVVLEKAIIAPNCKISDNSQIRDKTLELGQEI</sequence>
<protein>
    <submittedName>
        <fullName evidence="5">Uncharacterized protein</fullName>
    </submittedName>
</protein>
<comment type="caution">
    <text evidence="5">The sequence shown here is derived from an EMBL/GenBank/DDBJ whole genome shotgun (WGS) entry which is preliminary data.</text>
</comment>
<dbReference type="Gene3D" id="3.90.550.10">
    <property type="entry name" value="Spore Coat Polysaccharide Biosynthesis Protein SpsA, Chain A"/>
    <property type="match status" value="1"/>
</dbReference>
<dbReference type="InterPro" id="IPR005835">
    <property type="entry name" value="NTP_transferase_dom"/>
</dbReference>
<dbReference type="Pfam" id="PF25084">
    <property type="entry name" value="LbH_EIF2B"/>
    <property type="match status" value="1"/>
</dbReference>
<feature type="domain" description="Nucleotidyl transferase" evidence="3">
    <location>
        <begin position="6"/>
        <end position="251"/>
    </location>
</feature>
<comment type="subcellular location">
    <subcellularLocation>
        <location evidence="1">Cytoplasm</location>
        <location evidence="1">Cytosol</location>
    </subcellularLocation>
</comment>
<organism evidence="5">
    <name type="scientific">marine sediment metagenome</name>
    <dbReference type="NCBI Taxonomy" id="412755"/>
    <lineage>
        <taxon>unclassified sequences</taxon>
        <taxon>metagenomes</taxon>
        <taxon>ecological metagenomes</taxon>
    </lineage>
</organism>
<dbReference type="PANTHER" id="PTHR22572">
    <property type="entry name" value="SUGAR-1-PHOSPHATE GUANYL TRANSFERASE"/>
    <property type="match status" value="1"/>
</dbReference>
<gene>
    <name evidence="5" type="ORF">LCGC14_1472660</name>
</gene>
<keyword evidence="2" id="KW-0963">Cytoplasm</keyword>